<dbReference type="PROSITE" id="PS50096">
    <property type="entry name" value="IQ"/>
    <property type="match status" value="1"/>
</dbReference>
<dbReference type="AlphaFoldDB" id="A0A9N9AJJ9"/>
<dbReference type="EMBL" id="CAJVPS010001293">
    <property type="protein sequence ID" value="CAG8532711.1"/>
    <property type="molecule type" value="Genomic_DNA"/>
</dbReference>
<gene>
    <name evidence="1" type="ORF">ALEPTO_LOCUS5017</name>
</gene>
<keyword evidence="2" id="KW-1185">Reference proteome</keyword>
<evidence type="ECO:0000313" key="2">
    <source>
        <dbReference type="Proteomes" id="UP000789508"/>
    </source>
</evidence>
<name>A0A9N9AJJ9_9GLOM</name>
<evidence type="ECO:0000313" key="1">
    <source>
        <dbReference type="EMBL" id="CAG8532711.1"/>
    </source>
</evidence>
<protein>
    <submittedName>
        <fullName evidence="1">4900_t:CDS:1</fullName>
    </submittedName>
</protein>
<reference evidence="1" key="1">
    <citation type="submission" date="2021-06" db="EMBL/GenBank/DDBJ databases">
        <authorList>
            <person name="Kallberg Y."/>
            <person name="Tangrot J."/>
            <person name="Rosling A."/>
        </authorList>
    </citation>
    <scope>NUCLEOTIDE SEQUENCE</scope>
    <source>
        <strain evidence="1">FL130A</strain>
    </source>
</reference>
<comment type="caution">
    <text evidence="1">The sequence shown here is derived from an EMBL/GenBank/DDBJ whole genome shotgun (WGS) entry which is preliminary data.</text>
</comment>
<accession>A0A9N9AJJ9</accession>
<dbReference type="OrthoDB" id="2349523at2759"/>
<organism evidence="1 2">
    <name type="scientific">Ambispora leptoticha</name>
    <dbReference type="NCBI Taxonomy" id="144679"/>
    <lineage>
        <taxon>Eukaryota</taxon>
        <taxon>Fungi</taxon>
        <taxon>Fungi incertae sedis</taxon>
        <taxon>Mucoromycota</taxon>
        <taxon>Glomeromycotina</taxon>
        <taxon>Glomeromycetes</taxon>
        <taxon>Archaeosporales</taxon>
        <taxon>Ambisporaceae</taxon>
        <taxon>Ambispora</taxon>
    </lineage>
</organism>
<sequence>MKYLNENCMSRLAITLHNDLNETGCDSLVILHYHWGGVSKFSNLEQYGIVKLKYTSVKQFHSALRDIIAPIATEESDSSDISINQLPDNHMDEHDQNNEKFGISKEIPQELATEIQAWFHRIHDSHEAKESATRIQRWFRRALLRQKSRQDKDPILEQIFNEMVVFCKNELFWKTAVKNKGRKRVNKYHILLRSLIVKNIVDLTKLQGNMDARKIKLQKTINNRSSDDQKIDKCLELLDDLKFVYSLRKHQDGTRFIINIKEREKTSRCKY</sequence>
<proteinExistence type="predicted"/>
<dbReference type="Proteomes" id="UP000789508">
    <property type="component" value="Unassembled WGS sequence"/>
</dbReference>